<evidence type="ECO:0000256" key="9">
    <source>
        <dbReference type="ARBA" id="ARBA00022679"/>
    </source>
</evidence>
<dbReference type="Pfam" id="PF01063">
    <property type="entry name" value="Aminotran_4"/>
    <property type="match status" value="1"/>
</dbReference>
<evidence type="ECO:0000256" key="15">
    <source>
        <dbReference type="RuleBase" id="RU004106"/>
    </source>
</evidence>
<dbReference type="Gene3D" id="3.20.10.10">
    <property type="entry name" value="D-amino Acid Aminotransferase, subunit A, domain 2"/>
    <property type="match status" value="1"/>
</dbReference>
<evidence type="ECO:0000256" key="2">
    <source>
        <dbReference type="ARBA" id="ARBA00003109"/>
    </source>
</evidence>
<evidence type="ECO:0000256" key="8">
    <source>
        <dbReference type="ARBA" id="ARBA00022605"/>
    </source>
</evidence>
<keyword evidence="9 17" id="KW-0808">Transferase</keyword>
<comment type="similarity">
    <text evidence="6 15">Belongs to the class-IV pyridoxal-phosphate-dependent aminotransferase family.</text>
</comment>
<dbReference type="GO" id="GO:0009098">
    <property type="term" value="P:L-leucine biosynthetic process"/>
    <property type="evidence" value="ECO:0007669"/>
    <property type="project" value="UniProtKB-UniPathway"/>
</dbReference>
<evidence type="ECO:0000256" key="4">
    <source>
        <dbReference type="ARBA" id="ARBA00004931"/>
    </source>
</evidence>
<dbReference type="GO" id="GO:0009099">
    <property type="term" value="P:L-valine biosynthetic process"/>
    <property type="evidence" value="ECO:0007669"/>
    <property type="project" value="UniProtKB-UniPathway"/>
</dbReference>
<dbReference type="FunFam" id="3.20.10.10:FF:000002">
    <property type="entry name" value="D-alanine aminotransferase"/>
    <property type="match status" value="1"/>
</dbReference>
<sequence length="297" mass="32598">MDSQLSSPGEDLVIYANGQYMPSHEPVISIWDHGFLYGDGFFEGIRLFDGRIFKLAAHLDRFYQSAQFLCIDVPVDRDELQAIIVEVVRRNHLRDAHIRPIVTRGVGEPALGHIFDLTPSLFVLANPHPSPARLPLRCMISTVRRKAPASVDARVKSLNYLDSILARIQALAAGYDDAIMLDDRGLVAEGTGANLFLVDRGVLVTPTTEASLAGVTRQTVIEIAQEQGFAVVQRPVTPGDVYLADELFFTGTGQDIAPIGEVDRRRIGNGRMGAVTARVADRYDQLKVTGDVLDVYA</sequence>
<dbReference type="InterPro" id="IPR043131">
    <property type="entry name" value="BCAT-like_N"/>
</dbReference>
<evidence type="ECO:0000256" key="7">
    <source>
        <dbReference type="ARBA" id="ARBA00022576"/>
    </source>
</evidence>
<comment type="catalytic activity">
    <reaction evidence="13 17">
        <text>L-isoleucine + 2-oxoglutarate = (S)-3-methyl-2-oxopentanoate + L-glutamate</text>
        <dbReference type="Rhea" id="RHEA:24801"/>
        <dbReference type="ChEBI" id="CHEBI:16810"/>
        <dbReference type="ChEBI" id="CHEBI:29985"/>
        <dbReference type="ChEBI" id="CHEBI:35146"/>
        <dbReference type="ChEBI" id="CHEBI:58045"/>
        <dbReference type="EC" id="2.6.1.42"/>
    </reaction>
</comment>
<dbReference type="PROSITE" id="PS00770">
    <property type="entry name" value="AA_TRANSFER_CLASS_4"/>
    <property type="match status" value="1"/>
</dbReference>
<dbReference type="GO" id="GO:0052654">
    <property type="term" value="F:L-leucine-2-oxoglutarate transaminase activity"/>
    <property type="evidence" value="ECO:0007669"/>
    <property type="project" value="RHEA"/>
</dbReference>
<evidence type="ECO:0000256" key="5">
    <source>
        <dbReference type="ARBA" id="ARBA00005072"/>
    </source>
</evidence>
<dbReference type="GO" id="GO:0052655">
    <property type="term" value="F:L-valine-2-oxoglutarate transaminase activity"/>
    <property type="evidence" value="ECO:0007669"/>
    <property type="project" value="RHEA"/>
</dbReference>
<dbReference type="SUPFAM" id="SSF56752">
    <property type="entry name" value="D-aminoacid aminotransferase-like PLP-dependent enzymes"/>
    <property type="match status" value="1"/>
</dbReference>
<evidence type="ECO:0000256" key="11">
    <source>
        <dbReference type="ARBA" id="ARBA00023304"/>
    </source>
</evidence>
<dbReference type="AlphaFoldDB" id="A0A2T2WCN7"/>
<dbReference type="InterPro" id="IPR050571">
    <property type="entry name" value="Class-IV_PLP-Dep_Aminotrnsfr"/>
</dbReference>
<dbReference type="UniPathway" id="UPA00048">
    <property type="reaction ID" value="UER00073"/>
</dbReference>
<organism evidence="18 19">
    <name type="scientific">Sulfobacillus acidophilus</name>
    <dbReference type="NCBI Taxonomy" id="53633"/>
    <lineage>
        <taxon>Bacteria</taxon>
        <taxon>Bacillati</taxon>
        <taxon>Bacillota</taxon>
        <taxon>Clostridia</taxon>
        <taxon>Eubacteriales</taxon>
        <taxon>Clostridiales Family XVII. Incertae Sedis</taxon>
        <taxon>Sulfobacillus</taxon>
    </lineage>
</organism>
<keyword evidence="11 17" id="KW-0100">Branched-chain amino acid biosynthesis</keyword>
<proteinExistence type="inferred from homology"/>
<dbReference type="EC" id="2.6.1.42" evidence="17"/>
<dbReference type="InterPro" id="IPR001544">
    <property type="entry name" value="Aminotrans_IV"/>
</dbReference>
<dbReference type="CDD" id="cd00449">
    <property type="entry name" value="PLPDE_IV"/>
    <property type="match status" value="1"/>
</dbReference>
<evidence type="ECO:0000256" key="1">
    <source>
        <dbReference type="ARBA" id="ARBA00001933"/>
    </source>
</evidence>
<evidence type="ECO:0000256" key="17">
    <source>
        <dbReference type="RuleBase" id="RU364094"/>
    </source>
</evidence>
<evidence type="ECO:0000256" key="16">
    <source>
        <dbReference type="RuleBase" id="RU004516"/>
    </source>
</evidence>
<keyword evidence="8 17" id="KW-0028">Amino-acid biosynthesis</keyword>
<dbReference type="EMBL" id="PXYV01000097">
    <property type="protein sequence ID" value="PSR20005.1"/>
    <property type="molecule type" value="Genomic_DNA"/>
</dbReference>
<dbReference type="UniPathway" id="UPA00047">
    <property type="reaction ID" value="UER00058"/>
</dbReference>
<dbReference type="InterPro" id="IPR043132">
    <property type="entry name" value="BCAT-like_C"/>
</dbReference>
<protein>
    <recommendedName>
        <fullName evidence="17">Branched-chain-amino-acid aminotransferase</fullName>
        <shortName evidence="17">BCAT</shortName>
        <ecNumber evidence="17">2.6.1.42</ecNumber>
    </recommendedName>
</protein>
<dbReference type="PANTHER" id="PTHR42743">
    <property type="entry name" value="AMINO-ACID AMINOTRANSFERASE"/>
    <property type="match status" value="1"/>
</dbReference>
<comment type="catalytic activity">
    <reaction evidence="14 17">
        <text>L-leucine + 2-oxoglutarate = 4-methyl-2-oxopentanoate + L-glutamate</text>
        <dbReference type="Rhea" id="RHEA:18321"/>
        <dbReference type="ChEBI" id="CHEBI:16810"/>
        <dbReference type="ChEBI" id="CHEBI:17865"/>
        <dbReference type="ChEBI" id="CHEBI:29985"/>
        <dbReference type="ChEBI" id="CHEBI:57427"/>
        <dbReference type="EC" id="2.6.1.42"/>
    </reaction>
</comment>
<dbReference type="InterPro" id="IPR018300">
    <property type="entry name" value="Aminotrans_IV_CS"/>
</dbReference>
<dbReference type="InterPro" id="IPR036038">
    <property type="entry name" value="Aminotransferase-like"/>
</dbReference>
<gene>
    <name evidence="17 18" type="primary">ilvE</name>
    <name evidence="18" type="ORF">C7B45_17065</name>
</gene>
<comment type="cofactor">
    <cofactor evidence="1 16">
        <name>pyridoxal 5'-phosphate</name>
        <dbReference type="ChEBI" id="CHEBI:597326"/>
    </cofactor>
</comment>
<accession>A0A2T2WCN7</accession>
<evidence type="ECO:0000256" key="13">
    <source>
        <dbReference type="ARBA" id="ARBA00048798"/>
    </source>
</evidence>
<dbReference type="Gene3D" id="3.30.470.10">
    <property type="match status" value="1"/>
</dbReference>
<comment type="function">
    <text evidence="2 17">Acts on leucine, isoleucine and valine.</text>
</comment>
<evidence type="ECO:0000256" key="10">
    <source>
        <dbReference type="ARBA" id="ARBA00022898"/>
    </source>
</evidence>
<dbReference type="PANTHER" id="PTHR42743:SF11">
    <property type="entry name" value="AMINODEOXYCHORISMATE LYASE"/>
    <property type="match status" value="1"/>
</dbReference>
<name>A0A2T2WCN7_9FIRM</name>
<dbReference type="InterPro" id="IPR005785">
    <property type="entry name" value="B_amino_transI"/>
</dbReference>
<reference evidence="18 19" key="1">
    <citation type="journal article" date="2014" name="BMC Genomics">
        <title>Comparison of environmental and isolate Sulfobacillus genomes reveals diverse carbon, sulfur, nitrogen, and hydrogen metabolisms.</title>
        <authorList>
            <person name="Justice N.B."/>
            <person name="Norman A."/>
            <person name="Brown C.T."/>
            <person name="Singh A."/>
            <person name="Thomas B.C."/>
            <person name="Banfield J.F."/>
        </authorList>
    </citation>
    <scope>NUCLEOTIDE SEQUENCE [LARGE SCALE GENOMIC DNA]</scope>
    <source>
        <strain evidence="18">AMDSBA3</strain>
    </source>
</reference>
<evidence type="ECO:0000313" key="19">
    <source>
        <dbReference type="Proteomes" id="UP000241848"/>
    </source>
</evidence>
<dbReference type="GO" id="GO:0052656">
    <property type="term" value="F:L-isoleucine-2-oxoglutarate transaminase activity"/>
    <property type="evidence" value="ECO:0007669"/>
    <property type="project" value="RHEA"/>
</dbReference>
<comment type="caution">
    <text evidence="18">The sequence shown here is derived from an EMBL/GenBank/DDBJ whole genome shotgun (WGS) entry which is preliminary data.</text>
</comment>
<dbReference type="NCBIfam" id="TIGR01122">
    <property type="entry name" value="ilvE_I"/>
    <property type="match status" value="1"/>
</dbReference>
<evidence type="ECO:0000313" key="18">
    <source>
        <dbReference type="EMBL" id="PSR20005.1"/>
    </source>
</evidence>
<evidence type="ECO:0000256" key="14">
    <source>
        <dbReference type="ARBA" id="ARBA00049229"/>
    </source>
</evidence>
<evidence type="ECO:0000256" key="6">
    <source>
        <dbReference type="ARBA" id="ARBA00009320"/>
    </source>
</evidence>
<comment type="pathway">
    <text evidence="3 17">Amino-acid biosynthesis; L-isoleucine biosynthesis; L-isoleucine from 2-oxobutanoate: step 4/4.</text>
</comment>
<dbReference type="Proteomes" id="UP000241848">
    <property type="component" value="Unassembled WGS sequence"/>
</dbReference>
<keyword evidence="10 16" id="KW-0663">Pyridoxal phosphate</keyword>
<evidence type="ECO:0000256" key="12">
    <source>
        <dbReference type="ARBA" id="ARBA00048212"/>
    </source>
</evidence>
<comment type="catalytic activity">
    <reaction evidence="12 17">
        <text>L-valine + 2-oxoglutarate = 3-methyl-2-oxobutanoate + L-glutamate</text>
        <dbReference type="Rhea" id="RHEA:24813"/>
        <dbReference type="ChEBI" id="CHEBI:11851"/>
        <dbReference type="ChEBI" id="CHEBI:16810"/>
        <dbReference type="ChEBI" id="CHEBI:29985"/>
        <dbReference type="ChEBI" id="CHEBI:57762"/>
        <dbReference type="EC" id="2.6.1.42"/>
    </reaction>
</comment>
<keyword evidence="7 17" id="KW-0032">Aminotransferase</keyword>
<comment type="pathway">
    <text evidence="4 17">Amino-acid biosynthesis; L-valine biosynthesis; L-valine from pyruvate: step 4/4.</text>
</comment>
<dbReference type="GO" id="GO:0009097">
    <property type="term" value="P:isoleucine biosynthetic process"/>
    <property type="evidence" value="ECO:0007669"/>
    <property type="project" value="UniProtKB-UniPathway"/>
</dbReference>
<evidence type="ECO:0000256" key="3">
    <source>
        <dbReference type="ARBA" id="ARBA00004824"/>
    </source>
</evidence>
<dbReference type="UniPathway" id="UPA00049">
    <property type="reaction ID" value="UER00062"/>
</dbReference>
<comment type="pathway">
    <text evidence="5 17">Amino-acid biosynthesis; L-leucine biosynthesis; L-leucine from 3-methyl-2-oxobutanoate: step 4/4.</text>
</comment>